<evidence type="ECO:0000256" key="2">
    <source>
        <dbReference type="ARBA" id="ARBA00022490"/>
    </source>
</evidence>
<keyword evidence="10 11" id="KW-0961">Cell wall biogenesis/degradation</keyword>
<comment type="PTM">
    <text evidence="11">Carboxylation is probably crucial for Mg(2+) binding and, consequently, for the gamma-phosphate positioning of ATP.</text>
</comment>
<dbReference type="NCBIfam" id="TIGR01085">
    <property type="entry name" value="murE"/>
    <property type="match status" value="1"/>
</dbReference>
<dbReference type="NCBIfam" id="NF001126">
    <property type="entry name" value="PRK00139.1-4"/>
    <property type="match status" value="1"/>
</dbReference>
<dbReference type="Pfam" id="PF08245">
    <property type="entry name" value="Mur_ligase_M"/>
    <property type="match status" value="1"/>
</dbReference>
<evidence type="ECO:0000256" key="8">
    <source>
        <dbReference type="ARBA" id="ARBA00022984"/>
    </source>
</evidence>
<name>A0A5C4S3F3_PROVB</name>
<feature type="binding site" evidence="11">
    <location>
        <position position="232"/>
    </location>
    <ligand>
        <name>UDP-N-acetyl-alpha-D-muramoyl-L-alanyl-D-glutamate</name>
        <dbReference type="ChEBI" id="CHEBI:83900"/>
    </ligand>
</feature>
<evidence type="ECO:0000259" key="14">
    <source>
        <dbReference type="Pfam" id="PF02875"/>
    </source>
</evidence>
<feature type="binding site" evidence="11">
    <location>
        <position position="240"/>
    </location>
    <ligand>
        <name>UDP-N-acetyl-alpha-D-muramoyl-L-alanyl-D-glutamate</name>
        <dbReference type="ChEBI" id="CHEBI:83900"/>
    </ligand>
</feature>
<feature type="modified residue" description="N6-carboxylysine" evidence="11">
    <location>
        <position position="272"/>
    </location>
</feature>
<comment type="caution">
    <text evidence="16">The sequence shown here is derived from an EMBL/GenBank/DDBJ whole genome shotgun (WGS) entry which is preliminary data.</text>
</comment>
<keyword evidence="6 11" id="KW-0067">ATP-binding</keyword>
<dbReference type="HAMAP" id="MF_00208">
    <property type="entry name" value="MurE"/>
    <property type="match status" value="1"/>
</dbReference>
<dbReference type="GO" id="GO:0008360">
    <property type="term" value="P:regulation of cell shape"/>
    <property type="evidence" value="ECO:0007669"/>
    <property type="project" value="UniProtKB-KW"/>
</dbReference>
<sequence length="547" mass="59294">MAWWLFRMSSSAVWWKRGAWSEFSFPSPRAGRTGRIVMFSECREGGSSPALTIGALADLLQPLGMEGVGDRKLLLTGVTDDSRQVCPGSLFIAVKGYAADGHRFIPAAIKAGAAAVVSDRDFLDAMDGCCCIRVDDSRRALGLVAAAWYGYPAREIDMIGVTGTNGKTTTARMLRHLLDCSGTRCGYIGTGMALWGSCSERIDRTTPGALELHCLLRRMADDGCEAVVMEVSSHALSMQRVAGIRFRGAVFTNLTPEHLDFHGSIDAYAEAKKILFSMLDRNGFAVCNADDPAAAFMVSASSGRELYGCRIDGQLELPDLTVELRASGIVSDITGTTMTLHVDGRVFNASFRLFGSYNVMNMLEAYAAGLAMGLGPEEVIAALADAPPVAGRMEVIGASGGYVGMVDYAHTPDALERVLLALRQVMPDKSRLVTVFGCGGDRDRHKRPEMGRIASKLSDNVVLTSDNPRSEHPECILDEIAAGIPGGNVFWRFRDRRDAISCGVGLLSRGDVLLVAGKGNEEYQEEHGQRHYFSDRDVLQEIVEQRR</sequence>
<comment type="cofactor">
    <cofactor evidence="11">
        <name>Mg(2+)</name>
        <dbReference type="ChEBI" id="CHEBI:18420"/>
    </cofactor>
</comment>
<evidence type="ECO:0000256" key="11">
    <source>
        <dbReference type="HAMAP-Rule" id="MF_00208"/>
    </source>
</evidence>
<dbReference type="UniPathway" id="UPA00219"/>
<keyword evidence="11" id="KW-0460">Magnesium</keyword>
<reference evidence="16 17" key="1">
    <citation type="submission" date="2019-05" db="EMBL/GenBank/DDBJ databases">
        <title>Draft Whole-Genome sequence of the green sulfur bacterium Prosthecochloris vibrioformis DSM 260.</title>
        <authorList>
            <person name="Meyer T.E."/>
            <person name="Kyndt J.A."/>
        </authorList>
    </citation>
    <scope>NUCLEOTIDE SEQUENCE [LARGE SCALE GENOMIC DNA]</scope>
    <source>
        <strain evidence="16 17">DSM 260</strain>
    </source>
</reference>
<dbReference type="InterPro" id="IPR005761">
    <property type="entry name" value="UDP-N-AcMur-Glu-dNH2Pim_ligase"/>
</dbReference>
<gene>
    <name evidence="11" type="primary">murE</name>
    <name evidence="16" type="ORF">FGF68_00345</name>
</gene>
<comment type="caution">
    <text evidence="11">Lacks conserved residue(s) required for the propagation of feature annotation.</text>
</comment>
<evidence type="ECO:0000259" key="13">
    <source>
        <dbReference type="Pfam" id="PF01225"/>
    </source>
</evidence>
<dbReference type="Gene3D" id="3.40.1390.10">
    <property type="entry name" value="MurE/MurF, N-terminal domain"/>
    <property type="match status" value="1"/>
</dbReference>
<dbReference type="InterPro" id="IPR013221">
    <property type="entry name" value="Mur_ligase_cen"/>
</dbReference>
<dbReference type="GO" id="GO:0004326">
    <property type="term" value="F:tetrahydrofolylpolyglutamate synthase activity"/>
    <property type="evidence" value="ECO:0007669"/>
    <property type="project" value="InterPro"/>
</dbReference>
<proteinExistence type="inferred from homology"/>
<evidence type="ECO:0000256" key="9">
    <source>
        <dbReference type="ARBA" id="ARBA00023306"/>
    </source>
</evidence>
<dbReference type="InterPro" id="IPR018109">
    <property type="entry name" value="Folylpolyglutamate_synth_CS"/>
</dbReference>
<feature type="domain" description="Mur ligase central" evidence="15">
    <location>
        <begin position="161"/>
        <end position="368"/>
    </location>
</feature>
<evidence type="ECO:0000256" key="5">
    <source>
        <dbReference type="ARBA" id="ARBA00022741"/>
    </source>
</evidence>
<feature type="short sequence motif" description="Meso-diaminopimelate recognition motif" evidence="11">
    <location>
        <begin position="466"/>
        <end position="469"/>
    </location>
</feature>
<feature type="binding site" evidence="11">
    <location>
        <begin position="466"/>
        <end position="469"/>
    </location>
    <ligand>
        <name>meso-2,6-diaminopimelate</name>
        <dbReference type="ChEBI" id="CHEBI:57791"/>
    </ligand>
</feature>
<dbReference type="SUPFAM" id="SSF63418">
    <property type="entry name" value="MurE/MurF N-terminal domain"/>
    <property type="match status" value="1"/>
</dbReference>
<keyword evidence="4 11" id="KW-0132">Cell division</keyword>
<evidence type="ECO:0000256" key="4">
    <source>
        <dbReference type="ARBA" id="ARBA00022618"/>
    </source>
</evidence>
<dbReference type="InterPro" id="IPR035911">
    <property type="entry name" value="MurE/MurF_N"/>
</dbReference>
<keyword evidence="2 11" id="KW-0963">Cytoplasm</keyword>
<dbReference type="EMBL" id="VDCI01000001">
    <property type="protein sequence ID" value="TNJ37672.1"/>
    <property type="molecule type" value="Genomic_DNA"/>
</dbReference>
<dbReference type="EC" id="6.3.2.13" evidence="11"/>
<dbReference type="GO" id="GO:0000287">
    <property type="term" value="F:magnesium ion binding"/>
    <property type="evidence" value="ECO:0007669"/>
    <property type="project" value="UniProtKB-UniRule"/>
</dbReference>
<comment type="function">
    <text evidence="11">Catalyzes the addition of meso-diaminopimelic acid to the nucleotide precursor UDP-N-acetylmuramoyl-L-alanyl-D-glutamate (UMAG) in the biosynthesis of bacterial cell-wall peptidoglycan.</text>
</comment>
<dbReference type="InterPro" id="IPR036615">
    <property type="entry name" value="Mur_ligase_C_dom_sf"/>
</dbReference>
<dbReference type="GO" id="GO:0009252">
    <property type="term" value="P:peptidoglycan biosynthetic process"/>
    <property type="evidence" value="ECO:0007669"/>
    <property type="project" value="UniProtKB-UniRule"/>
</dbReference>
<feature type="binding site" evidence="11">
    <location>
        <position position="517"/>
    </location>
    <ligand>
        <name>meso-2,6-diaminopimelate</name>
        <dbReference type="ChEBI" id="CHEBI:57791"/>
    </ligand>
</feature>
<protein>
    <recommendedName>
        <fullName evidence="11">UDP-N-acetylmuramoyl-L-alanyl-D-glutamate--2,6-diaminopimelate ligase</fullName>
        <ecNumber evidence="11">6.3.2.13</ecNumber>
    </recommendedName>
    <alternativeName>
        <fullName evidence="11">Meso-A2pm-adding enzyme</fullName>
    </alternativeName>
    <alternativeName>
        <fullName evidence="11">Meso-diaminopimelate-adding enzyme</fullName>
    </alternativeName>
    <alternativeName>
        <fullName evidence="11">UDP-MurNAc-L-Ala-D-Glu:meso-diaminopimelate ligase</fullName>
    </alternativeName>
    <alternativeName>
        <fullName evidence="11">UDP-MurNAc-tripeptide synthetase</fullName>
    </alternativeName>
    <alternativeName>
        <fullName evidence="11">UDP-N-acetylmuramyl-tripeptide synthetase</fullName>
    </alternativeName>
</protein>
<dbReference type="InterPro" id="IPR004101">
    <property type="entry name" value="Mur_ligase_C"/>
</dbReference>
<feature type="domain" description="Mur ligase N-terminal catalytic" evidence="13">
    <location>
        <begin position="76"/>
        <end position="122"/>
    </location>
</feature>
<feature type="binding site" evidence="11">
    <location>
        <position position="442"/>
    </location>
    <ligand>
        <name>meso-2,6-diaminopimelate</name>
        <dbReference type="ChEBI" id="CHEBI:57791"/>
    </ligand>
</feature>
<dbReference type="PANTHER" id="PTHR23135:SF4">
    <property type="entry name" value="UDP-N-ACETYLMURAMOYL-L-ALANYL-D-GLUTAMATE--2,6-DIAMINOPIMELATE LIGASE MURE HOMOLOG, CHLOROPLASTIC"/>
    <property type="match status" value="1"/>
</dbReference>
<evidence type="ECO:0000313" key="16">
    <source>
        <dbReference type="EMBL" id="TNJ37672.1"/>
    </source>
</evidence>
<feature type="binding site" evidence="11">
    <location>
        <begin position="205"/>
        <end position="206"/>
    </location>
    <ligand>
        <name>UDP-N-acetyl-alpha-D-muramoyl-L-alanyl-D-glutamate</name>
        <dbReference type="ChEBI" id="CHEBI:83900"/>
    </ligand>
</feature>
<dbReference type="SUPFAM" id="SSF53623">
    <property type="entry name" value="MurD-like peptide ligases, catalytic domain"/>
    <property type="match status" value="1"/>
</dbReference>
<evidence type="ECO:0000256" key="6">
    <source>
        <dbReference type="ARBA" id="ARBA00022840"/>
    </source>
</evidence>
<keyword evidence="17" id="KW-1185">Reference proteome</keyword>
<evidence type="ECO:0000313" key="17">
    <source>
        <dbReference type="Proteomes" id="UP000309544"/>
    </source>
</evidence>
<accession>A0A5C4S3F3</accession>
<dbReference type="AlphaFoldDB" id="A0A5C4S3F3"/>
<evidence type="ECO:0000256" key="3">
    <source>
        <dbReference type="ARBA" id="ARBA00022598"/>
    </source>
</evidence>
<dbReference type="InterPro" id="IPR000713">
    <property type="entry name" value="Mur_ligase_N"/>
</dbReference>
<comment type="subcellular location">
    <subcellularLocation>
        <location evidence="11 12">Cytoplasm</location>
    </subcellularLocation>
</comment>
<evidence type="ECO:0000259" key="15">
    <source>
        <dbReference type="Pfam" id="PF08245"/>
    </source>
</evidence>
<dbReference type="Proteomes" id="UP000309544">
    <property type="component" value="Unassembled WGS sequence"/>
</dbReference>
<dbReference type="GO" id="GO:0051301">
    <property type="term" value="P:cell division"/>
    <property type="evidence" value="ECO:0007669"/>
    <property type="project" value="UniProtKB-KW"/>
</dbReference>
<comment type="catalytic activity">
    <reaction evidence="11">
        <text>UDP-N-acetyl-alpha-D-muramoyl-L-alanyl-D-glutamate + meso-2,6-diaminopimelate + ATP = UDP-N-acetyl-alpha-D-muramoyl-L-alanyl-gamma-D-glutamyl-meso-2,6-diaminopimelate + ADP + phosphate + H(+)</text>
        <dbReference type="Rhea" id="RHEA:23676"/>
        <dbReference type="ChEBI" id="CHEBI:15378"/>
        <dbReference type="ChEBI" id="CHEBI:30616"/>
        <dbReference type="ChEBI" id="CHEBI:43474"/>
        <dbReference type="ChEBI" id="CHEBI:57791"/>
        <dbReference type="ChEBI" id="CHEBI:83900"/>
        <dbReference type="ChEBI" id="CHEBI:83905"/>
        <dbReference type="ChEBI" id="CHEBI:456216"/>
        <dbReference type="EC" id="6.3.2.13"/>
    </reaction>
</comment>
<dbReference type="Pfam" id="PF01225">
    <property type="entry name" value="Mur_ligase"/>
    <property type="match status" value="1"/>
</dbReference>
<comment type="pathway">
    <text evidence="11 12">Cell wall biogenesis; peptidoglycan biosynthesis.</text>
</comment>
<evidence type="ECO:0000256" key="12">
    <source>
        <dbReference type="RuleBase" id="RU004135"/>
    </source>
</evidence>
<dbReference type="GO" id="GO:0071555">
    <property type="term" value="P:cell wall organization"/>
    <property type="evidence" value="ECO:0007669"/>
    <property type="project" value="UniProtKB-KW"/>
</dbReference>
<keyword evidence="7 11" id="KW-0133">Cell shape</keyword>
<keyword evidence="5 11" id="KW-0547">Nucleotide-binding</keyword>
<keyword evidence="9 11" id="KW-0131">Cell cycle</keyword>
<dbReference type="PANTHER" id="PTHR23135">
    <property type="entry name" value="MUR LIGASE FAMILY MEMBER"/>
    <property type="match status" value="1"/>
</dbReference>
<keyword evidence="3 11" id="KW-0436">Ligase</keyword>
<dbReference type="GO" id="GO:0005524">
    <property type="term" value="F:ATP binding"/>
    <property type="evidence" value="ECO:0007669"/>
    <property type="project" value="UniProtKB-UniRule"/>
</dbReference>
<evidence type="ECO:0000256" key="10">
    <source>
        <dbReference type="ARBA" id="ARBA00023316"/>
    </source>
</evidence>
<dbReference type="Pfam" id="PF02875">
    <property type="entry name" value="Mur_ligase_C"/>
    <property type="match status" value="1"/>
</dbReference>
<dbReference type="SUPFAM" id="SSF53244">
    <property type="entry name" value="MurD-like peptide ligases, peptide-binding domain"/>
    <property type="match status" value="1"/>
</dbReference>
<feature type="binding site" evidence="11">
    <location>
        <begin position="163"/>
        <end position="169"/>
    </location>
    <ligand>
        <name>ATP</name>
        <dbReference type="ChEBI" id="CHEBI:30616"/>
    </ligand>
</feature>
<comment type="similarity">
    <text evidence="1 11">Belongs to the MurCDEF family. MurE subfamily.</text>
</comment>
<organism evidence="16 17">
    <name type="scientific">Prosthecochloris vibrioformis</name>
    <name type="common">Chlorobium vibrioforme</name>
    <dbReference type="NCBI Taxonomy" id="1098"/>
    <lineage>
        <taxon>Bacteria</taxon>
        <taxon>Pseudomonadati</taxon>
        <taxon>Chlorobiota</taxon>
        <taxon>Chlorobiia</taxon>
        <taxon>Chlorobiales</taxon>
        <taxon>Chlorobiaceae</taxon>
        <taxon>Prosthecochloris</taxon>
    </lineage>
</organism>
<dbReference type="PROSITE" id="PS01011">
    <property type="entry name" value="FOLYLPOLYGLU_SYNT_1"/>
    <property type="match status" value="1"/>
</dbReference>
<dbReference type="GO" id="GO:0008765">
    <property type="term" value="F:UDP-N-acetylmuramoylalanyl-D-glutamate-2,6-diaminopimelate ligase activity"/>
    <property type="evidence" value="ECO:0007669"/>
    <property type="project" value="UniProtKB-UniRule"/>
</dbReference>
<dbReference type="Gene3D" id="3.40.1190.10">
    <property type="entry name" value="Mur-like, catalytic domain"/>
    <property type="match status" value="1"/>
</dbReference>
<evidence type="ECO:0000256" key="1">
    <source>
        <dbReference type="ARBA" id="ARBA00005898"/>
    </source>
</evidence>
<feature type="binding site" evidence="11">
    <location>
        <position position="521"/>
    </location>
    <ligand>
        <name>meso-2,6-diaminopimelate</name>
        <dbReference type="ChEBI" id="CHEBI:57791"/>
    </ligand>
</feature>
<feature type="domain" description="Mur ligase C-terminal" evidence="14">
    <location>
        <begin position="391"/>
        <end position="519"/>
    </location>
</feature>
<dbReference type="Gene3D" id="3.90.190.20">
    <property type="entry name" value="Mur ligase, C-terminal domain"/>
    <property type="match status" value="1"/>
</dbReference>
<feature type="binding site" evidence="11">
    <location>
        <position position="82"/>
    </location>
    <ligand>
        <name>UDP-N-acetyl-alpha-D-muramoyl-L-alanyl-D-glutamate</name>
        <dbReference type="ChEBI" id="CHEBI:83900"/>
    </ligand>
</feature>
<dbReference type="GO" id="GO:0005737">
    <property type="term" value="C:cytoplasm"/>
    <property type="evidence" value="ECO:0007669"/>
    <property type="project" value="UniProtKB-SubCell"/>
</dbReference>
<evidence type="ECO:0000256" key="7">
    <source>
        <dbReference type="ARBA" id="ARBA00022960"/>
    </source>
</evidence>
<dbReference type="InterPro" id="IPR036565">
    <property type="entry name" value="Mur-like_cat_sf"/>
</dbReference>
<keyword evidence="8 11" id="KW-0573">Peptidoglycan synthesis</keyword>